<dbReference type="Proteomes" id="UP001189429">
    <property type="component" value="Unassembled WGS sequence"/>
</dbReference>
<keyword evidence="3" id="KW-1185">Reference proteome</keyword>
<keyword evidence="1" id="KW-0175">Coiled coil</keyword>
<evidence type="ECO:0000256" key="1">
    <source>
        <dbReference type="SAM" id="Coils"/>
    </source>
</evidence>
<dbReference type="EMBL" id="CAUYUJ010000499">
    <property type="protein sequence ID" value="CAK0790904.1"/>
    <property type="molecule type" value="Genomic_DNA"/>
</dbReference>
<accession>A0ABN9PH88</accession>
<proteinExistence type="predicted"/>
<sequence length="397" mass="42520">MAASSLDTVSKALLELEGYPYASRQMMVDGLPLALRGGAGRDYCQAQFIALVRDALRDAQSAALEEKAAHERSIGEERAAAEANEALLGKAASAAEERARVLAEKEELCRQAEQRLDQAQRDYEQMEGSAGRRQSLEHLEHSLWEQREVRSLLDRVAALEEGRWDEDAIGQVLAVEAVVGRLADIVGAGEALAAAARPALRAKREERVQWDNVVLEHVRRALQARSLSVDQQVSAARTGKDHVDAEHLGLWALADVARDQAAFAADACSRARAAVEAANSARDEAEKRTEAQKLRVKEALEASGLASERARLAEGALAALETLTVGSSQDVEMCELGAAEVVEPRGAAVGSSRGVAGAEEWYIGAAGDEAAMVVPKGTDDRRASVRNSLGIPTPMMS</sequence>
<name>A0ABN9PH88_9DINO</name>
<protein>
    <submittedName>
        <fullName evidence="2">Uncharacterized protein</fullName>
    </submittedName>
</protein>
<comment type="caution">
    <text evidence="2">The sequence shown here is derived from an EMBL/GenBank/DDBJ whole genome shotgun (WGS) entry which is preliminary data.</text>
</comment>
<gene>
    <name evidence="2" type="ORF">PCOR1329_LOCUS2028</name>
</gene>
<reference evidence="2" key="1">
    <citation type="submission" date="2023-10" db="EMBL/GenBank/DDBJ databases">
        <authorList>
            <person name="Chen Y."/>
            <person name="Shah S."/>
            <person name="Dougan E. K."/>
            <person name="Thang M."/>
            <person name="Chan C."/>
        </authorList>
    </citation>
    <scope>NUCLEOTIDE SEQUENCE [LARGE SCALE GENOMIC DNA]</scope>
</reference>
<organism evidence="2 3">
    <name type="scientific">Prorocentrum cordatum</name>
    <dbReference type="NCBI Taxonomy" id="2364126"/>
    <lineage>
        <taxon>Eukaryota</taxon>
        <taxon>Sar</taxon>
        <taxon>Alveolata</taxon>
        <taxon>Dinophyceae</taxon>
        <taxon>Prorocentrales</taxon>
        <taxon>Prorocentraceae</taxon>
        <taxon>Prorocentrum</taxon>
    </lineage>
</organism>
<feature type="coiled-coil region" evidence="1">
    <location>
        <begin position="268"/>
        <end position="302"/>
    </location>
</feature>
<evidence type="ECO:0000313" key="3">
    <source>
        <dbReference type="Proteomes" id="UP001189429"/>
    </source>
</evidence>
<feature type="coiled-coil region" evidence="1">
    <location>
        <begin position="91"/>
        <end position="129"/>
    </location>
</feature>
<evidence type="ECO:0000313" key="2">
    <source>
        <dbReference type="EMBL" id="CAK0790904.1"/>
    </source>
</evidence>